<keyword evidence="7" id="KW-0547">Nucleotide-binding</keyword>
<dbReference type="AlphaFoldDB" id="A0A848BXV3"/>
<dbReference type="NCBIfam" id="TIGR02397">
    <property type="entry name" value="dnaX_nterm"/>
    <property type="match status" value="1"/>
</dbReference>
<dbReference type="RefSeq" id="WP_170087354.1">
    <property type="nucleotide sequence ID" value="NZ_JABAFG010000005.1"/>
</dbReference>
<dbReference type="Proteomes" id="UP000591071">
    <property type="component" value="Unassembled WGS sequence"/>
</dbReference>
<organism evidence="14 15">
    <name type="scientific">Megasphaera hexanoica</name>
    <dbReference type="NCBI Taxonomy" id="1675036"/>
    <lineage>
        <taxon>Bacteria</taxon>
        <taxon>Bacillati</taxon>
        <taxon>Bacillota</taxon>
        <taxon>Negativicutes</taxon>
        <taxon>Veillonellales</taxon>
        <taxon>Veillonellaceae</taxon>
        <taxon>Megasphaera</taxon>
    </lineage>
</organism>
<comment type="caution">
    <text evidence="14">The sequence shown here is derived from an EMBL/GenBank/DDBJ whole genome shotgun (WGS) entry which is preliminary data.</text>
</comment>
<evidence type="ECO:0000256" key="12">
    <source>
        <dbReference type="SAM" id="MobiDB-lite"/>
    </source>
</evidence>
<gene>
    <name evidence="14" type="primary">dnaX</name>
    <name evidence="14" type="ORF">HF872_04515</name>
</gene>
<dbReference type="PRINTS" id="PR00300">
    <property type="entry name" value="CLPPROTEASEA"/>
</dbReference>
<evidence type="ECO:0000256" key="7">
    <source>
        <dbReference type="ARBA" id="ARBA00022741"/>
    </source>
</evidence>
<dbReference type="Gene3D" id="1.20.272.10">
    <property type="match status" value="1"/>
</dbReference>
<dbReference type="CDD" id="cd18137">
    <property type="entry name" value="HLD_clamp_pol_III_gamma_tau"/>
    <property type="match status" value="1"/>
</dbReference>
<dbReference type="SMART" id="SM00382">
    <property type="entry name" value="AAA"/>
    <property type="match status" value="1"/>
</dbReference>
<evidence type="ECO:0000256" key="10">
    <source>
        <dbReference type="ARBA" id="ARBA00022932"/>
    </source>
</evidence>
<dbReference type="GO" id="GO:0003677">
    <property type="term" value="F:DNA binding"/>
    <property type="evidence" value="ECO:0007669"/>
    <property type="project" value="InterPro"/>
</dbReference>
<evidence type="ECO:0000256" key="3">
    <source>
        <dbReference type="ARBA" id="ARBA00022679"/>
    </source>
</evidence>
<dbReference type="Pfam" id="PF12169">
    <property type="entry name" value="DNA_pol3_gamma3"/>
    <property type="match status" value="1"/>
</dbReference>
<dbReference type="Gene3D" id="1.10.8.60">
    <property type="match status" value="1"/>
</dbReference>
<dbReference type="Gene3D" id="3.40.50.300">
    <property type="entry name" value="P-loop containing nucleotide triphosphate hydrolases"/>
    <property type="match status" value="1"/>
</dbReference>
<reference evidence="14 15" key="1">
    <citation type="submission" date="2020-04" db="EMBL/GenBank/DDBJ databases">
        <authorList>
            <person name="Hitch T.C.A."/>
            <person name="Wylensek D."/>
            <person name="Clavel T."/>
        </authorList>
    </citation>
    <scope>NUCLEOTIDE SEQUENCE [LARGE SCALE GENOMIC DNA]</scope>
    <source>
        <strain evidence="14 15">Oil-RF-744-FAT-WT-6-1</strain>
    </source>
</reference>
<dbReference type="FunFam" id="3.40.50.300:FF:000014">
    <property type="entry name" value="DNA polymerase III subunit gamma/tau"/>
    <property type="match status" value="1"/>
</dbReference>
<dbReference type="SUPFAM" id="SSF48019">
    <property type="entry name" value="post-AAA+ oligomerization domain-like"/>
    <property type="match status" value="1"/>
</dbReference>
<comment type="catalytic activity">
    <reaction evidence="11">
        <text>DNA(n) + a 2'-deoxyribonucleoside 5'-triphosphate = DNA(n+1) + diphosphate</text>
        <dbReference type="Rhea" id="RHEA:22508"/>
        <dbReference type="Rhea" id="RHEA-COMP:17339"/>
        <dbReference type="Rhea" id="RHEA-COMP:17340"/>
        <dbReference type="ChEBI" id="CHEBI:33019"/>
        <dbReference type="ChEBI" id="CHEBI:61560"/>
        <dbReference type="ChEBI" id="CHEBI:173112"/>
        <dbReference type="EC" id="2.7.7.7"/>
    </reaction>
</comment>
<evidence type="ECO:0000256" key="6">
    <source>
        <dbReference type="ARBA" id="ARBA00022723"/>
    </source>
</evidence>
<feature type="compositionally biased region" description="Low complexity" evidence="12">
    <location>
        <begin position="464"/>
        <end position="475"/>
    </location>
</feature>
<sequence>MAYIALYRKWRPKTFEDVVGQRQITETLQKAIDTDKVAHAYLFSGPRGTGKTSTAKIFARAMNCVHGPTSHPCNTCDVCRHILAGESLDVIEIDAASNRSIEDIRNLRETIKFMPAEGRKKIYIIDEVHMLTTEAFNALLKTLEEPPAHVIFILATTEPEKIPMTILSRCQRYEFRRITSQDIAERILYIADKEHIDISKGAAHILSVQADGGMRDALSLLDQCVSNADGTIDETLVRNLLGLVGRDWLFSLADAVFSHKGDVIISAVDDIVRMGKEPRVILTELLEHLRALMLYQAAPESDTLSAYADSMKELAEQAGRVEPGQVFRILGVLQEALMTAKNSPAPRVAVEMGLLMASQGGSTSTHAVSDTSAGAAQIQALTDRVTRLEQALCQIRVPAGSTKKEREEIPLPDDEFSHSGDLPDEPYDDAGFFRTPPAGVSSVPPIQDKEPPPASVQPVSRDIPAAQASSASASPSPVPIPETASSRALPVPENYDAVWKQVCQILEKKKKMQVVSCIRLGKVLYIGETEVILVLKSAFMVKRANREDYYKYVDEALAGILGKGYHMRAYQEGDPELAGYEKKNSEITVTRSPASPEKTESDTVSASEEDAVMTSVAPGDIPAAARQVLNPLLEKLGDCHIYVETKK</sequence>
<dbReference type="InterPro" id="IPR022754">
    <property type="entry name" value="DNA_pol_III_gamma-3"/>
</dbReference>
<evidence type="ECO:0000256" key="2">
    <source>
        <dbReference type="ARBA" id="ARBA00012417"/>
    </source>
</evidence>
<dbReference type="PANTHER" id="PTHR11669:SF0">
    <property type="entry name" value="PROTEIN STICHEL-LIKE 2"/>
    <property type="match status" value="1"/>
</dbReference>
<comment type="similarity">
    <text evidence="1">Belongs to the DnaX/STICHEL family.</text>
</comment>
<dbReference type="Pfam" id="PF22608">
    <property type="entry name" value="DNAX_ATPase_lid"/>
    <property type="match status" value="1"/>
</dbReference>
<evidence type="ECO:0000256" key="9">
    <source>
        <dbReference type="ARBA" id="ARBA00022840"/>
    </source>
</evidence>
<accession>A0A848BXV3</accession>
<evidence type="ECO:0000259" key="13">
    <source>
        <dbReference type="SMART" id="SM00382"/>
    </source>
</evidence>
<keyword evidence="9" id="KW-0067">ATP-binding</keyword>
<dbReference type="GO" id="GO:0003887">
    <property type="term" value="F:DNA-directed DNA polymerase activity"/>
    <property type="evidence" value="ECO:0007669"/>
    <property type="project" value="UniProtKB-KW"/>
</dbReference>
<keyword evidence="3 14" id="KW-0808">Transferase</keyword>
<dbReference type="PANTHER" id="PTHR11669">
    <property type="entry name" value="REPLICATION FACTOR C / DNA POLYMERASE III GAMMA-TAU SUBUNIT"/>
    <property type="match status" value="1"/>
</dbReference>
<dbReference type="GO" id="GO:0009360">
    <property type="term" value="C:DNA polymerase III complex"/>
    <property type="evidence" value="ECO:0007669"/>
    <property type="project" value="InterPro"/>
</dbReference>
<dbReference type="SUPFAM" id="SSF52540">
    <property type="entry name" value="P-loop containing nucleoside triphosphate hydrolases"/>
    <property type="match status" value="1"/>
</dbReference>
<dbReference type="CDD" id="cd00009">
    <property type="entry name" value="AAA"/>
    <property type="match status" value="1"/>
</dbReference>
<dbReference type="NCBIfam" id="NF004046">
    <property type="entry name" value="PRK05563.1"/>
    <property type="match status" value="1"/>
</dbReference>
<dbReference type="InterPro" id="IPR027417">
    <property type="entry name" value="P-loop_NTPase"/>
</dbReference>
<keyword evidence="10" id="KW-0239">DNA-directed DNA polymerase</keyword>
<dbReference type="InterPro" id="IPR012763">
    <property type="entry name" value="DNA_pol_III_sug/sutau_N"/>
</dbReference>
<dbReference type="Pfam" id="PF13177">
    <property type="entry name" value="DNA_pol3_delta2"/>
    <property type="match status" value="1"/>
</dbReference>
<evidence type="ECO:0000256" key="5">
    <source>
        <dbReference type="ARBA" id="ARBA00022705"/>
    </source>
</evidence>
<dbReference type="InterPro" id="IPR050238">
    <property type="entry name" value="DNA_Rep/Repair_Clamp_Loader"/>
</dbReference>
<evidence type="ECO:0000256" key="1">
    <source>
        <dbReference type="ARBA" id="ARBA00006360"/>
    </source>
</evidence>
<keyword evidence="8" id="KW-0862">Zinc</keyword>
<dbReference type="GO" id="GO:0005524">
    <property type="term" value="F:ATP binding"/>
    <property type="evidence" value="ECO:0007669"/>
    <property type="project" value="UniProtKB-KW"/>
</dbReference>
<evidence type="ECO:0000313" key="14">
    <source>
        <dbReference type="EMBL" id="NME27887.1"/>
    </source>
</evidence>
<feature type="region of interest" description="Disordered" evidence="12">
    <location>
        <begin position="584"/>
        <end position="609"/>
    </location>
</feature>
<dbReference type="GO" id="GO:0046872">
    <property type="term" value="F:metal ion binding"/>
    <property type="evidence" value="ECO:0007669"/>
    <property type="project" value="UniProtKB-KW"/>
</dbReference>
<evidence type="ECO:0000256" key="11">
    <source>
        <dbReference type="ARBA" id="ARBA00049244"/>
    </source>
</evidence>
<dbReference type="EC" id="2.7.7.7" evidence="2"/>
<dbReference type="GO" id="GO:0006261">
    <property type="term" value="P:DNA-templated DNA replication"/>
    <property type="evidence" value="ECO:0007669"/>
    <property type="project" value="TreeGrafter"/>
</dbReference>
<protein>
    <recommendedName>
        <fullName evidence="2">DNA-directed DNA polymerase</fullName>
        <ecNumber evidence="2">2.7.7.7</ecNumber>
    </recommendedName>
</protein>
<dbReference type="EMBL" id="JABAFG010000005">
    <property type="protein sequence ID" value="NME27887.1"/>
    <property type="molecule type" value="Genomic_DNA"/>
</dbReference>
<keyword evidence="4 14" id="KW-0548">Nucleotidyltransferase</keyword>
<keyword evidence="6" id="KW-0479">Metal-binding</keyword>
<dbReference type="InterPro" id="IPR003593">
    <property type="entry name" value="AAA+_ATPase"/>
</dbReference>
<dbReference type="InterPro" id="IPR008921">
    <property type="entry name" value="DNA_pol3_clamp-load_cplx_C"/>
</dbReference>
<evidence type="ECO:0000256" key="8">
    <source>
        <dbReference type="ARBA" id="ARBA00022833"/>
    </source>
</evidence>
<evidence type="ECO:0000313" key="15">
    <source>
        <dbReference type="Proteomes" id="UP000591071"/>
    </source>
</evidence>
<evidence type="ECO:0000256" key="4">
    <source>
        <dbReference type="ARBA" id="ARBA00022695"/>
    </source>
</evidence>
<dbReference type="InterPro" id="IPR045085">
    <property type="entry name" value="HLD_clamp_pol_III_gamma_tau"/>
</dbReference>
<feature type="domain" description="AAA+ ATPase" evidence="13">
    <location>
        <begin position="37"/>
        <end position="179"/>
    </location>
</feature>
<keyword evidence="5" id="KW-0235">DNA replication</keyword>
<feature type="region of interest" description="Disordered" evidence="12">
    <location>
        <begin position="399"/>
        <end position="486"/>
    </location>
</feature>
<name>A0A848BXV3_9FIRM</name>
<proteinExistence type="inferred from homology"/>
<dbReference type="InterPro" id="IPR001270">
    <property type="entry name" value="ClpA/B"/>
</dbReference>